<reference evidence="1" key="1">
    <citation type="journal article" date="2020" name="Fungal Divers.">
        <title>Resolving the Mortierellaceae phylogeny through synthesis of multi-gene phylogenetics and phylogenomics.</title>
        <authorList>
            <person name="Vandepol N."/>
            <person name="Liber J."/>
            <person name="Desiro A."/>
            <person name="Na H."/>
            <person name="Kennedy M."/>
            <person name="Barry K."/>
            <person name="Grigoriev I.V."/>
            <person name="Miller A.N."/>
            <person name="O'Donnell K."/>
            <person name="Stajich J.E."/>
            <person name="Bonito G."/>
        </authorList>
    </citation>
    <scope>NUCLEOTIDE SEQUENCE</scope>
    <source>
        <strain evidence="1">MES-2147</strain>
    </source>
</reference>
<dbReference type="EMBL" id="JAAAHW010012123">
    <property type="protein sequence ID" value="KAF9915677.1"/>
    <property type="molecule type" value="Genomic_DNA"/>
</dbReference>
<proteinExistence type="predicted"/>
<comment type="caution">
    <text evidence="1">The sequence shown here is derived from an EMBL/GenBank/DDBJ whole genome shotgun (WGS) entry which is preliminary data.</text>
</comment>
<dbReference type="OrthoDB" id="2435978at2759"/>
<protein>
    <submittedName>
        <fullName evidence="1">Uncharacterized protein</fullName>
    </submittedName>
</protein>
<dbReference type="Proteomes" id="UP000749646">
    <property type="component" value="Unassembled WGS sequence"/>
</dbReference>
<sequence>ALRSLVFNEARLAEKEGRDPKPISTQSLVKEILSSFDQCDKEGITPIFFAGLNLFRKFNNWKISRSEMSWTTSGHVLL</sequence>
<evidence type="ECO:0000313" key="1">
    <source>
        <dbReference type="EMBL" id="KAF9915677.1"/>
    </source>
</evidence>
<accession>A0A9P6LR35</accession>
<dbReference type="AlphaFoldDB" id="A0A9P6LR35"/>
<feature type="non-terminal residue" evidence="1">
    <location>
        <position position="78"/>
    </location>
</feature>
<gene>
    <name evidence="1" type="ORF">BGZ65_000643</name>
</gene>
<organism evidence="1 2">
    <name type="scientific">Modicella reniformis</name>
    <dbReference type="NCBI Taxonomy" id="1440133"/>
    <lineage>
        <taxon>Eukaryota</taxon>
        <taxon>Fungi</taxon>
        <taxon>Fungi incertae sedis</taxon>
        <taxon>Mucoromycota</taxon>
        <taxon>Mortierellomycotina</taxon>
        <taxon>Mortierellomycetes</taxon>
        <taxon>Mortierellales</taxon>
        <taxon>Mortierellaceae</taxon>
        <taxon>Modicella</taxon>
    </lineage>
</organism>
<name>A0A9P6LR35_9FUNG</name>
<keyword evidence="2" id="KW-1185">Reference proteome</keyword>
<feature type="non-terminal residue" evidence="1">
    <location>
        <position position="1"/>
    </location>
</feature>
<evidence type="ECO:0000313" key="2">
    <source>
        <dbReference type="Proteomes" id="UP000749646"/>
    </source>
</evidence>